<dbReference type="AlphaFoldDB" id="A0A7W6WME2"/>
<organism evidence="2 3">
    <name type="scientific">Roseospira goensis</name>
    <dbReference type="NCBI Taxonomy" id="391922"/>
    <lineage>
        <taxon>Bacteria</taxon>
        <taxon>Pseudomonadati</taxon>
        <taxon>Pseudomonadota</taxon>
        <taxon>Alphaproteobacteria</taxon>
        <taxon>Rhodospirillales</taxon>
        <taxon>Rhodospirillaceae</taxon>
        <taxon>Roseospira</taxon>
    </lineage>
</organism>
<keyword evidence="3" id="KW-1185">Reference proteome</keyword>
<dbReference type="InterPro" id="IPR041657">
    <property type="entry name" value="HTH_17"/>
</dbReference>
<dbReference type="GO" id="GO:0003677">
    <property type="term" value="F:DNA binding"/>
    <property type="evidence" value="ECO:0007669"/>
    <property type="project" value="InterPro"/>
</dbReference>
<reference evidence="2 3" key="1">
    <citation type="submission" date="2020-08" db="EMBL/GenBank/DDBJ databases">
        <title>Genome sequencing of Purple Non-Sulfur Bacteria from various extreme environments.</title>
        <authorList>
            <person name="Mayer M."/>
        </authorList>
    </citation>
    <scope>NUCLEOTIDE SEQUENCE [LARGE SCALE GENOMIC DNA]</scope>
    <source>
        <strain evidence="2 3">JA135</strain>
    </source>
</reference>
<proteinExistence type="predicted"/>
<name>A0A7W6WME2_9PROT</name>
<accession>A0A7W6WME2</accession>
<dbReference type="InterPro" id="IPR010093">
    <property type="entry name" value="SinI_DNA-bd"/>
</dbReference>
<sequence>MRIEDIQGLSPRALRLLRRNPSEAGRIVAAALDAAAQVYDWNTGPSDVPPALQPFIVPATPEPELIGVSEAADRLDVSRTTVYDWVRTGRLLGWRGTKRGLRIPAEQIRGPGEVVHDLPAVLALIGDPALAWAFLSQPWPFEDDVARPLDKLAAGETATVLDAAPAFGTAMT</sequence>
<feature type="domain" description="Helix-turn-helix" evidence="1">
    <location>
        <begin position="67"/>
        <end position="108"/>
    </location>
</feature>
<dbReference type="EMBL" id="JACIGI010000057">
    <property type="protein sequence ID" value="MBB4287849.1"/>
    <property type="molecule type" value="Genomic_DNA"/>
</dbReference>
<evidence type="ECO:0000313" key="2">
    <source>
        <dbReference type="EMBL" id="MBB4287849.1"/>
    </source>
</evidence>
<comment type="caution">
    <text evidence="2">The sequence shown here is derived from an EMBL/GenBank/DDBJ whole genome shotgun (WGS) entry which is preliminary data.</text>
</comment>
<evidence type="ECO:0000259" key="1">
    <source>
        <dbReference type="Pfam" id="PF12728"/>
    </source>
</evidence>
<dbReference type="NCBIfam" id="TIGR01764">
    <property type="entry name" value="excise"/>
    <property type="match status" value="1"/>
</dbReference>
<dbReference type="RefSeq" id="WP_184438003.1">
    <property type="nucleotide sequence ID" value="NZ_JACIGI010000057.1"/>
</dbReference>
<dbReference type="Pfam" id="PF12728">
    <property type="entry name" value="HTH_17"/>
    <property type="match status" value="1"/>
</dbReference>
<protein>
    <submittedName>
        <fullName evidence="2">Excisionase family DNA binding protein</fullName>
    </submittedName>
</protein>
<evidence type="ECO:0000313" key="3">
    <source>
        <dbReference type="Proteomes" id="UP000555728"/>
    </source>
</evidence>
<dbReference type="Proteomes" id="UP000555728">
    <property type="component" value="Unassembled WGS sequence"/>
</dbReference>
<gene>
    <name evidence="2" type="ORF">GGD88_003607</name>
</gene>